<dbReference type="Pfam" id="PF04932">
    <property type="entry name" value="Wzy_C"/>
    <property type="match status" value="1"/>
</dbReference>
<feature type="transmembrane region" description="Helical" evidence="5">
    <location>
        <begin position="209"/>
        <end position="226"/>
    </location>
</feature>
<feature type="transmembrane region" description="Helical" evidence="5">
    <location>
        <begin position="406"/>
        <end position="424"/>
    </location>
</feature>
<dbReference type="AlphaFoldDB" id="A0A2L1GNE1"/>
<feature type="transmembrane region" description="Helical" evidence="5">
    <location>
        <begin position="30"/>
        <end position="55"/>
    </location>
</feature>
<feature type="transmembrane region" description="Helical" evidence="5">
    <location>
        <begin position="98"/>
        <end position="116"/>
    </location>
</feature>
<protein>
    <submittedName>
        <fullName evidence="7">Polymerase</fullName>
    </submittedName>
</protein>
<comment type="subcellular location">
    <subcellularLocation>
        <location evidence="1">Membrane</location>
        <topology evidence="1">Multi-pass membrane protein</topology>
    </subcellularLocation>
</comment>
<evidence type="ECO:0000256" key="3">
    <source>
        <dbReference type="ARBA" id="ARBA00022989"/>
    </source>
</evidence>
<keyword evidence="8" id="KW-1185">Reference proteome</keyword>
<feature type="transmembrane region" description="Helical" evidence="5">
    <location>
        <begin position="185"/>
        <end position="203"/>
    </location>
</feature>
<dbReference type="PANTHER" id="PTHR37422:SF13">
    <property type="entry name" value="LIPOPOLYSACCHARIDE BIOSYNTHESIS PROTEIN PA4999-RELATED"/>
    <property type="match status" value="1"/>
</dbReference>
<evidence type="ECO:0000256" key="4">
    <source>
        <dbReference type="ARBA" id="ARBA00023136"/>
    </source>
</evidence>
<dbReference type="Proteomes" id="UP000239867">
    <property type="component" value="Chromosome"/>
</dbReference>
<dbReference type="PANTHER" id="PTHR37422">
    <property type="entry name" value="TEICHURONIC ACID BIOSYNTHESIS PROTEIN TUAE"/>
    <property type="match status" value="1"/>
</dbReference>
<reference evidence="7 8" key="1">
    <citation type="journal article" date="2018" name="MBio">
        <title>Insights into the evolution of host association through the isolation and characterization of a novel human periodontal pathobiont, Desulfobulbus oralis.</title>
        <authorList>
            <person name="Cross K.L."/>
            <person name="Chirania P."/>
            <person name="Xiong W."/>
            <person name="Beall C.J."/>
            <person name="Elkins J.G."/>
            <person name="Giannone R.J."/>
            <person name="Griffen A.L."/>
            <person name="Guss A.M."/>
            <person name="Hettich R.L."/>
            <person name="Joshi S.S."/>
            <person name="Mokrzan E.M."/>
            <person name="Martin R.K."/>
            <person name="Zhulin I.B."/>
            <person name="Leys E.J."/>
            <person name="Podar M."/>
        </authorList>
    </citation>
    <scope>NUCLEOTIDE SEQUENCE [LARGE SCALE GENOMIC DNA]</scope>
    <source>
        <strain evidence="7 8">ORNL</strain>
    </source>
</reference>
<feature type="transmembrane region" description="Helical" evidence="5">
    <location>
        <begin position="152"/>
        <end position="173"/>
    </location>
</feature>
<dbReference type="OrthoDB" id="5469233at2"/>
<keyword evidence="4 5" id="KW-0472">Membrane</keyword>
<dbReference type="GO" id="GO:0016020">
    <property type="term" value="C:membrane"/>
    <property type="evidence" value="ECO:0007669"/>
    <property type="project" value="UniProtKB-SubCell"/>
</dbReference>
<feature type="transmembrane region" description="Helical" evidence="5">
    <location>
        <begin position="128"/>
        <end position="146"/>
    </location>
</feature>
<feature type="transmembrane region" description="Helical" evidence="5">
    <location>
        <begin position="262"/>
        <end position="279"/>
    </location>
</feature>
<dbReference type="KEGG" id="deo:CAY53_06695"/>
<evidence type="ECO:0000256" key="1">
    <source>
        <dbReference type="ARBA" id="ARBA00004141"/>
    </source>
</evidence>
<organism evidence="7 8">
    <name type="scientific">Desulfobulbus oralis</name>
    <dbReference type="NCBI Taxonomy" id="1986146"/>
    <lineage>
        <taxon>Bacteria</taxon>
        <taxon>Pseudomonadati</taxon>
        <taxon>Thermodesulfobacteriota</taxon>
        <taxon>Desulfobulbia</taxon>
        <taxon>Desulfobulbales</taxon>
        <taxon>Desulfobulbaceae</taxon>
        <taxon>Desulfobulbus</taxon>
    </lineage>
</organism>
<evidence type="ECO:0000259" key="6">
    <source>
        <dbReference type="Pfam" id="PF04932"/>
    </source>
</evidence>
<evidence type="ECO:0000256" key="5">
    <source>
        <dbReference type="SAM" id="Phobius"/>
    </source>
</evidence>
<name>A0A2L1GNE1_9BACT</name>
<evidence type="ECO:0000313" key="7">
    <source>
        <dbReference type="EMBL" id="AVD71205.1"/>
    </source>
</evidence>
<feature type="transmembrane region" description="Helical" evidence="5">
    <location>
        <begin position="365"/>
        <end position="386"/>
    </location>
</feature>
<evidence type="ECO:0000256" key="2">
    <source>
        <dbReference type="ARBA" id="ARBA00022692"/>
    </source>
</evidence>
<evidence type="ECO:0000313" key="8">
    <source>
        <dbReference type="Proteomes" id="UP000239867"/>
    </source>
</evidence>
<keyword evidence="2 5" id="KW-0812">Transmembrane</keyword>
<sequence>MRMTLGVGVILGMAAFAALASPWPFLAPFVVLGIFVAAALYRHPAWGLFGLTLLVPFEGLFKGSGFSAAKLLGLALIAVLAVRFLLQQTPPQHLRSSLWRFVIPFVLLIVLSLLYTENLSVSLANLRELAIGMTFFVITLLAGRALNLSRLYAGIALSVAATCLIALLSIKYQAGGRAIGLLQDANYFALLIAIAVPAAVLMAVKGSSVLARLFWLAITFLLLAGMTKTDSRSGLLVMVICLAIGIRHHWWRCRRISPKHFGFLMLGLVLVVPVLRYSVPEDYIDRVKSLSVLKSGVNAYQDASIGRRASYLLVGREMIGENPLLGAGPGTFPLHYAQSGYAKAFSAELVNPELYRRAHNTYLEIFAEMGIPAGMVFMLLIIAGLGNFRRARQGFLQQQNRPAAELAVHLGLGLLSIALFMLFLSTPNHKYLWMFLALSSVVRQQAEAVQTHGKHGR</sequence>
<dbReference type="RefSeq" id="WP_104936474.1">
    <property type="nucleotide sequence ID" value="NZ_CP021255.1"/>
</dbReference>
<gene>
    <name evidence="7" type="ORF">CAY53_06695</name>
</gene>
<dbReference type="InterPro" id="IPR007016">
    <property type="entry name" value="O-antigen_ligase-rel_domated"/>
</dbReference>
<keyword evidence="3 5" id="KW-1133">Transmembrane helix</keyword>
<feature type="transmembrane region" description="Helical" evidence="5">
    <location>
        <begin position="67"/>
        <end position="86"/>
    </location>
</feature>
<accession>A0A2L1GNE1</accession>
<dbReference type="InterPro" id="IPR051533">
    <property type="entry name" value="WaaL-like"/>
</dbReference>
<dbReference type="EMBL" id="CP021255">
    <property type="protein sequence ID" value="AVD71205.1"/>
    <property type="molecule type" value="Genomic_DNA"/>
</dbReference>
<feature type="domain" description="O-antigen ligase-related" evidence="6">
    <location>
        <begin position="218"/>
        <end position="378"/>
    </location>
</feature>
<feature type="transmembrane region" description="Helical" evidence="5">
    <location>
        <begin position="233"/>
        <end position="250"/>
    </location>
</feature>
<proteinExistence type="predicted"/>